<proteinExistence type="predicted"/>
<dbReference type="OrthoDB" id="9792749at2"/>
<reference evidence="1 2" key="1">
    <citation type="submission" date="2016-11" db="EMBL/GenBank/DDBJ databases">
        <authorList>
            <person name="Jaros S."/>
            <person name="Januszkiewicz K."/>
            <person name="Wedrychowicz H."/>
        </authorList>
    </citation>
    <scope>NUCLEOTIDE SEQUENCE [LARGE SCALE GENOMIC DNA]</scope>
    <source>
        <strain evidence="1 2">CGMCC 1.6102</strain>
    </source>
</reference>
<sequence>MTLSLQDSICIDLRLLICMPVFLSACSADPEPIAFGTDQCSYCKMTISDPRFGGELVTLKGKVFKFDALECLITYEKESTENDFAHILGLAYDEPGKLIAVDQLKFAISEQFPSPMGAHLAAFSADPPDEHTSLNWRTLQNRLSLSHPANSPEK</sequence>
<dbReference type="RefSeq" id="WP_073092877.1">
    <property type="nucleotide sequence ID" value="NZ_FRCY01000002.1"/>
</dbReference>
<dbReference type="AlphaFoldDB" id="A0A1M7KF44"/>
<organism evidence="1 2">
    <name type="scientific">Cyclobacterium lianum</name>
    <dbReference type="NCBI Taxonomy" id="388280"/>
    <lineage>
        <taxon>Bacteria</taxon>
        <taxon>Pseudomonadati</taxon>
        <taxon>Bacteroidota</taxon>
        <taxon>Cytophagia</taxon>
        <taxon>Cytophagales</taxon>
        <taxon>Cyclobacteriaceae</taxon>
        <taxon>Cyclobacterium</taxon>
    </lineage>
</organism>
<name>A0A1M7KF44_9BACT</name>
<dbReference type="Proteomes" id="UP000184513">
    <property type="component" value="Unassembled WGS sequence"/>
</dbReference>
<evidence type="ECO:0000313" key="1">
    <source>
        <dbReference type="EMBL" id="SHM63920.1"/>
    </source>
</evidence>
<keyword evidence="2" id="KW-1185">Reference proteome</keyword>
<evidence type="ECO:0000313" key="2">
    <source>
        <dbReference type="Proteomes" id="UP000184513"/>
    </source>
</evidence>
<accession>A0A1M7KF44</accession>
<dbReference type="STRING" id="388280.SAMN04488057_102426"/>
<dbReference type="SUPFAM" id="SSF160387">
    <property type="entry name" value="NosL/MerB-like"/>
    <property type="match status" value="1"/>
</dbReference>
<protein>
    <submittedName>
        <fullName evidence="1">Copper chaperone NosL</fullName>
    </submittedName>
</protein>
<dbReference type="EMBL" id="FRCY01000002">
    <property type="protein sequence ID" value="SHM63920.1"/>
    <property type="molecule type" value="Genomic_DNA"/>
</dbReference>
<gene>
    <name evidence="1" type="ORF">SAMN04488057_102426</name>
</gene>